<dbReference type="Gene3D" id="3.40.30.10">
    <property type="entry name" value="Glutaredoxin"/>
    <property type="match status" value="1"/>
</dbReference>
<keyword evidence="7" id="KW-1185">Reference proteome</keyword>
<keyword evidence="2" id="KW-0249">Electron transport</keyword>
<dbReference type="AlphaFoldDB" id="A0A9P6FJ26"/>
<dbReference type="CDD" id="cd03419">
    <property type="entry name" value="GRX_GRXh_1_2_like"/>
    <property type="match status" value="1"/>
</dbReference>
<dbReference type="InterPro" id="IPR002109">
    <property type="entry name" value="Glutaredoxin"/>
</dbReference>
<accession>A0A9P6FJ26</accession>
<evidence type="ECO:0000256" key="4">
    <source>
        <dbReference type="ARBA" id="ARBA00023284"/>
    </source>
</evidence>
<feature type="domain" description="Glutaredoxin" evidence="5">
    <location>
        <begin position="29"/>
        <end position="91"/>
    </location>
</feature>
<dbReference type="GO" id="GO:0015038">
    <property type="term" value="F:glutathione disulfide oxidoreductase activity"/>
    <property type="evidence" value="ECO:0007669"/>
    <property type="project" value="TreeGrafter"/>
</dbReference>
<evidence type="ECO:0000313" key="7">
    <source>
        <dbReference type="Proteomes" id="UP000780801"/>
    </source>
</evidence>
<dbReference type="SUPFAM" id="SSF52833">
    <property type="entry name" value="Thioredoxin-like"/>
    <property type="match status" value="1"/>
</dbReference>
<dbReference type="Proteomes" id="UP000780801">
    <property type="component" value="Unassembled WGS sequence"/>
</dbReference>
<name>A0A9P6FJ26_9FUNG</name>
<proteinExistence type="predicted"/>
<dbReference type="PANTHER" id="PTHR45694">
    <property type="entry name" value="GLUTAREDOXIN 2"/>
    <property type="match status" value="1"/>
</dbReference>
<evidence type="ECO:0000256" key="2">
    <source>
        <dbReference type="ARBA" id="ARBA00022982"/>
    </source>
</evidence>
<dbReference type="FunFam" id="3.40.30.10:FF:000026">
    <property type="entry name" value="Glutaredoxin 2"/>
    <property type="match status" value="1"/>
</dbReference>
<reference evidence="6" key="1">
    <citation type="journal article" date="2020" name="Fungal Divers.">
        <title>Resolving the Mortierellaceae phylogeny through synthesis of multi-gene phylogenetics and phylogenomics.</title>
        <authorList>
            <person name="Vandepol N."/>
            <person name="Liber J."/>
            <person name="Desiro A."/>
            <person name="Na H."/>
            <person name="Kennedy M."/>
            <person name="Barry K."/>
            <person name="Grigoriev I.V."/>
            <person name="Miller A.N."/>
            <person name="O'Donnell K."/>
            <person name="Stajich J.E."/>
            <person name="Bonito G."/>
        </authorList>
    </citation>
    <scope>NUCLEOTIDE SEQUENCE</scope>
    <source>
        <strain evidence="6">KOD1015</strain>
    </source>
</reference>
<dbReference type="InterPro" id="IPR011899">
    <property type="entry name" value="Glutaredoxin_euk/vir"/>
</dbReference>
<dbReference type="GO" id="GO:0005737">
    <property type="term" value="C:cytoplasm"/>
    <property type="evidence" value="ECO:0007669"/>
    <property type="project" value="TreeGrafter"/>
</dbReference>
<dbReference type="PROSITE" id="PS51354">
    <property type="entry name" value="GLUTAREDOXIN_2"/>
    <property type="match status" value="1"/>
</dbReference>
<evidence type="ECO:0000256" key="3">
    <source>
        <dbReference type="ARBA" id="ARBA00023157"/>
    </source>
</evidence>
<comment type="caution">
    <text evidence="6">The sequence shown here is derived from an EMBL/GenBank/DDBJ whole genome shotgun (WGS) entry which is preliminary data.</text>
</comment>
<organism evidence="6 7">
    <name type="scientific">Lunasporangiospora selenospora</name>
    <dbReference type="NCBI Taxonomy" id="979761"/>
    <lineage>
        <taxon>Eukaryota</taxon>
        <taxon>Fungi</taxon>
        <taxon>Fungi incertae sedis</taxon>
        <taxon>Mucoromycota</taxon>
        <taxon>Mortierellomycotina</taxon>
        <taxon>Mortierellomycetes</taxon>
        <taxon>Mortierellales</taxon>
        <taxon>Mortierellaceae</taxon>
        <taxon>Lunasporangiospora</taxon>
    </lineage>
</organism>
<dbReference type="InterPro" id="IPR011767">
    <property type="entry name" value="GLR_AS"/>
</dbReference>
<dbReference type="GO" id="GO:0004602">
    <property type="term" value="F:glutathione peroxidase activity"/>
    <property type="evidence" value="ECO:0007669"/>
    <property type="project" value="UniProtKB-ARBA"/>
</dbReference>
<gene>
    <name evidence="6" type="primary">GRX2_2</name>
    <name evidence="6" type="ORF">BGW38_008860</name>
</gene>
<dbReference type="InterPro" id="IPR014025">
    <property type="entry name" value="Glutaredoxin_subgr"/>
</dbReference>
<sequence>MGQSSSSLTPEMAAQIKTKVDEIIASHDVVVFSKSHCPYCTMAKKLLEQLEANAFVVELDSLSDGRAIQDYLQELTGQRTVPNIFIKQKHIGGNDSLQALNKRNELKPLL</sequence>
<dbReference type="PRINTS" id="PR00160">
    <property type="entry name" value="GLUTAREDOXIN"/>
</dbReference>
<dbReference type="GO" id="GO:0034599">
    <property type="term" value="P:cellular response to oxidative stress"/>
    <property type="evidence" value="ECO:0007669"/>
    <property type="project" value="TreeGrafter"/>
</dbReference>
<dbReference type="NCBIfam" id="TIGR02180">
    <property type="entry name" value="GRX_euk"/>
    <property type="match status" value="1"/>
</dbReference>
<dbReference type="Pfam" id="PF00462">
    <property type="entry name" value="Glutaredoxin"/>
    <property type="match status" value="1"/>
</dbReference>
<keyword evidence="3" id="KW-1015">Disulfide bond</keyword>
<evidence type="ECO:0000313" key="6">
    <source>
        <dbReference type="EMBL" id="KAF9566890.1"/>
    </source>
</evidence>
<keyword evidence="4" id="KW-0676">Redox-active center</keyword>
<dbReference type="EMBL" id="JAABOA010006254">
    <property type="protein sequence ID" value="KAF9566890.1"/>
    <property type="molecule type" value="Genomic_DNA"/>
</dbReference>
<dbReference type="PANTHER" id="PTHR45694:SF18">
    <property type="entry name" value="GLUTAREDOXIN-1-RELATED"/>
    <property type="match status" value="1"/>
</dbReference>
<evidence type="ECO:0000256" key="1">
    <source>
        <dbReference type="ARBA" id="ARBA00022448"/>
    </source>
</evidence>
<dbReference type="InterPro" id="IPR036249">
    <property type="entry name" value="Thioredoxin-like_sf"/>
</dbReference>
<dbReference type="PROSITE" id="PS00195">
    <property type="entry name" value="GLUTAREDOXIN_1"/>
    <property type="match status" value="1"/>
</dbReference>
<dbReference type="OrthoDB" id="418495at2759"/>
<keyword evidence="1" id="KW-0813">Transport</keyword>
<evidence type="ECO:0000259" key="5">
    <source>
        <dbReference type="Pfam" id="PF00462"/>
    </source>
</evidence>
<protein>
    <submittedName>
        <fullName evidence="6">Glutaredoxin</fullName>
    </submittedName>
</protein>